<dbReference type="HOGENOM" id="CLU_3389595_0_0_5"/>
<evidence type="ECO:0000313" key="2">
    <source>
        <dbReference type="EMBL" id="EAU42627.1"/>
    </source>
</evidence>
<dbReference type="EMBL" id="AATP01000001">
    <property type="protein sequence ID" value="EAU42627.1"/>
    <property type="molecule type" value="Genomic_DNA"/>
</dbReference>
<dbReference type="Proteomes" id="UP000004310">
    <property type="component" value="Unassembled WGS sequence"/>
</dbReference>
<organism evidence="2 3">
    <name type="scientific">Fulvimarina pelagi HTCC2506</name>
    <dbReference type="NCBI Taxonomy" id="314231"/>
    <lineage>
        <taxon>Bacteria</taxon>
        <taxon>Pseudomonadati</taxon>
        <taxon>Pseudomonadota</taxon>
        <taxon>Alphaproteobacteria</taxon>
        <taxon>Hyphomicrobiales</taxon>
        <taxon>Aurantimonadaceae</taxon>
        <taxon>Fulvimarina</taxon>
    </lineage>
</organism>
<evidence type="ECO:0000313" key="3">
    <source>
        <dbReference type="Proteomes" id="UP000004310"/>
    </source>
</evidence>
<protein>
    <submittedName>
        <fullName evidence="2">Uncharacterized protein</fullName>
    </submittedName>
</protein>
<proteinExistence type="predicted"/>
<evidence type="ECO:0000256" key="1">
    <source>
        <dbReference type="SAM" id="MobiDB-lite"/>
    </source>
</evidence>
<name>Q0G6T7_9HYPH</name>
<accession>Q0G6T7</accession>
<keyword evidence="3" id="KW-1185">Reference proteome</keyword>
<comment type="caution">
    <text evidence="2">The sequence shown here is derived from an EMBL/GenBank/DDBJ whole genome shotgun (WGS) entry which is preliminary data.</text>
</comment>
<gene>
    <name evidence="2" type="ORF">FP2506_07296</name>
</gene>
<feature type="region of interest" description="Disordered" evidence="1">
    <location>
        <begin position="1"/>
        <end position="32"/>
    </location>
</feature>
<reference evidence="2 3" key="1">
    <citation type="journal article" date="2010" name="J. Bacteriol.">
        <title>Genome sequence of Fulvimarina pelagi HTCC2506T, a Mn(II)-oxidizing alphaproteobacterium possessing an aerobic anoxygenic photosynthetic gene cluster and Xanthorhodopsin.</title>
        <authorList>
            <person name="Kang I."/>
            <person name="Oh H.M."/>
            <person name="Lim S.I."/>
            <person name="Ferriera S."/>
            <person name="Giovannoni S.J."/>
            <person name="Cho J.C."/>
        </authorList>
    </citation>
    <scope>NUCLEOTIDE SEQUENCE [LARGE SCALE GENOMIC DNA]</scope>
    <source>
        <strain evidence="2 3">HTCC2506</strain>
    </source>
</reference>
<dbReference type="AlphaFoldDB" id="Q0G6T7"/>
<sequence length="32" mass="3146">MGERSGSNGCDDKVTADSLGASEMNGSQTPGS</sequence>